<sequence length="568" mass="62281">MGLSSGQSPVSYERMEKTPDEEQNQVEMRAADPELVSIPPTPHGGTPLATSAQHSPLNFSSPGNYSPRPATGHTPIGTMSPSNLVSPGVQRSPLTPRTPLRLNLSPIGTPVRKAFINMKQYLEDIGHLTKLNPQDAWLPITESQSGNAYYSAFHNLNAGIGFQALLLPVAFTFLGWTWGVLALVIAFLWQLHTLHLLVYLHEAVPGKRYNRYIELSIAAFGERRGVWLALFPVIELSAGTATGLIIIGGSTLKLFYETACGLRCQNGPLTVIEWYLVFAILCCLVAPLPNLNSVAYVSFVGAIMSVGYCTMVWTLSLSKDRPQGISYAIEKPGSSTATAFSILNALGIIAFAFRGHNLALEIQSTMPSTLKHPAHVPMWRGSKVAYIVVAFCFFPLAIGGYWAYGNKMLPSGILYSLATYHHDISPGLLGVTFLFVILSLLSSFQIYSLPTFDAIEQAYTSKTNKPCPKPLRFAVRIIFVFLSFFVAIALPFISSFAGLIGGLTSIPVTFTYPCFMWLSIQRPAKYSFNWYINWTLGILGAFFAFAITAGGIWSIIDTGLKFNFFKPQ</sequence>
<name>A0ACC2EIU6_DIPCM</name>
<accession>A0ACC2EIU6</accession>
<proteinExistence type="predicted"/>
<evidence type="ECO:0000313" key="2">
    <source>
        <dbReference type="Proteomes" id="UP001162992"/>
    </source>
</evidence>
<dbReference type="EMBL" id="CM055093">
    <property type="protein sequence ID" value="KAJ7566415.1"/>
    <property type="molecule type" value="Genomic_DNA"/>
</dbReference>
<comment type="caution">
    <text evidence="1">The sequence shown here is derived from an EMBL/GenBank/DDBJ whole genome shotgun (WGS) entry which is preliminary data.</text>
</comment>
<reference evidence="2" key="1">
    <citation type="journal article" date="2024" name="Proc. Natl. Acad. Sci. U.S.A.">
        <title>Extraordinary preservation of gene collinearity over three hundred million years revealed in homosporous lycophytes.</title>
        <authorList>
            <person name="Li C."/>
            <person name="Wickell D."/>
            <person name="Kuo L.Y."/>
            <person name="Chen X."/>
            <person name="Nie B."/>
            <person name="Liao X."/>
            <person name="Peng D."/>
            <person name="Ji J."/>
            <person name="Jenkins J."/>
            <person name="Williams M."/>
            <person name="Shu S."/>
            <person name="Plott C."/>
            <person name="Barry K."/>
            <person name="Rajasekar S."/>
            <person name="Grimwood J."/>
            <person name="Han X."/>
            <person name="Sun S."/>
            <person name="Hou Z."/>
            <person name="He W."/>
            <person name="Dai G."/>
            <person name="Sun C."/>
            <person name="Schmutz J."/>
            <person name="Leebens-Mack J.H."/>
            <person name="Li F.W."/>
            <person name="Wang L."/>
        </authorList>
    </citation>
    <scope>NUCLEOTIDE SEQUENCE [LARGE SCALE GENOMIC DNA]</scope>
    <source>
        <strain evidence="2">cv. PW_Plant_1</strain>
    </source>
</reference>
<dbReference type="Proteomes" id="UP001162992">
    <property type="component" value="Chromosome 2"/>
</dbReference>
<evidence type="ECO:0000313" key="1">
    <source>
        <dbReference type="EMBL" id="KAJ7566415.1"/>
    </source>
</evidence>
<protein>
    <submittedName>
        <fullName evidence="1">Uncharacterized protein</fullName>
    </submittedName>
</protein>
<organism evidence="1 2">
    <name type="scientific">Diphasiastrum complanatum</name>
    <name type="common">Issler's clubmoss</name>
    <name type="synonym">Lycopodium complanatum</name>
    <dbReference type="NCBI Taxonomy" id="34168"/>
    <lineage>
        <taxon>Eukaryota</taxon>
        <taxon>Viridiplantae</taxon>
        <taxon>Streptophyta</taxon>
        <taxon>Embryophyta</taxon>
        <taxon>Tracheophyta</taxon>
        <taxon>Lycopodiopsida</taxon>
        <taxon>Lycopodiales</taxon>
        <taxon>Lycopodiaceae</taxon>
        <taxon>Lycopodioideae</taxon>
        <taxon>Diphasiastrum</taxon>
    </lineage>
</organism>
<keyword evidence="2" id="KW-1185">Reference proteome</keyword>
<gene>
    <name evidence="1" type="ORF">O6H91_02G101800</name>
</gene>